<name>A0A2P5CXT7_PARAD</name>
<evidence type="ECO:0000313" key="3">
    <source>
        <dbReference type="Proteomes" id="UP000237105"/>
    </source>
</evidence>
<proteinExistence type="predicted"/>
<protein>
    <submittedName>
        <fullName evidence="2">Uncharacterized protein</fullName>
    </submittedName>
</protein>
<dbReference type="AlphaFoldDB" id="A0A2P5CXT7"/>
<reference evidence="3" key="1">
    <citation type="submission" date="2016-06" db="EMBL/GenBank/DDBJ databases">
        <title>Parallel loss of symbiosis genes in relatives of nitrogen-fixing non-legume Parasponia.</title>
        <authorList>
            <person name="Van Velzen R."/>
            <person name="Holmer R."/>
            <person name="Bu F."/>
            <person name="Rutten L."/>
            <person name="Van Zeijl A."/>
            <person name="Liu W."/>
            <person name="Santuari L."/>
            <person name="Cao Q."/>
            <person name="Sharma T."/>
            <person name="Shen D."/>
            <person name="Roswanjaya Y."/>
            <person name="Wardhani T."/>
            <person name="Kalhor M.S."/>
            <person name="Jansen J."/>
            <person name="Van den Hoogen J."/>
            <person name="Gungor B."/>
            <person name="Hartog M."/>
            <person name="Hontelez J."/>
            <person name="Verver J."/>
            <person name="Yang W.-C."/>
            <person name="Schijlen E."/>
            <person name="Repin R."/>
            <person name="Schilthuizen M."/>
            <person name="Schranz E."/>
            <person name="Heidstra R."/>
            <person name="Miyata K."/>
            <person name="Fedorova E."/>
            <person name="Kohlen W."/>
            <person name="Bisseling T."/>
            <person name="Smit S."/>
            <person name="Geurts R."/>
        </authorList>
    </citation>
    <scope>NUCLEOTIDE SEQUENCE [LARGE SCALE GENOMIC DNA]</scope>
    <source>
        <strain evidence="3">cv. WU1-14</strain>
    </source>
</reference>
<dbReference type="Proteomes" id="UP000237105">
    <property type="component" value="Unassembled WGS sequence"/>
</dbReference>
<accession>A0A2P5CXT7</accession>
<keyword evidence="3" id="KW-1185">Reference proteome</keyword>
<comment type="caution">
    <text evidence="2">The sequence shown here is derived from an EMBL/GenBank/DDBJ whole genome shotgun (WGS) entry which is preliminary data.</text>
</comment>
<organism evidence="2 3">
    <name type="scientific">Parasponia andersonii</name>
    <name type="common">Sponia andersonii</name>
    <dbReference type="NCBI Taxonomy" id="3476"/>
    <lineage>
        <taxon>Eukaryota</taxon>
        <taxon>Viridiplantae</taxon>
        <taxon>Streptophyta</taxon>
        <taxon>Embryophyta</taxon>
        <taxon>Tracheophyta</taxon>
        <taxon>Spermatophyta</taxon>
        <taxon>Magnoliopsida</taxon>
        <taxon>eudicotyledons</taxon>
        <taxon>Gunneridae</taxon>
        <taxon>Pentapetalae</taxon>
        <taxon>rosids</taxon>
        <taxon>fabids</taxon>
        <taxon>Rosales</taxon>
        <taxon>Cannabaceae</taxon>
        <taxon>Parasponia</taxon>
    </lineage>
</organism>
<evidence type="ECO:0000256" key="1">
    <source>
        <dbReference type="SAM" id="MobiDB-lite"/>
    </source>
</evidence>
<sequence>MLQQQKKADPTPVATKGKMIAKSLGFKSKKSQQSVATSPKSISTTFKKEIIAPPSVALIPKKSATTSETEEDPSMILEEELSDIPEENILEDQHEGNSPDSVATERATGYAISLTYSSMF</sequence>
<evidence type="ECO:0000313" key="2">
    <source>
        <dbReference type="EMBL" id="PON65837.1"/>
    </source>
</evidence>
<gene>
    <name evidence="2" type="ORF">PanWU01x14_113260</name>
</gene>
<dbReference type="EMBL" id="JXTB01000084">
    <property type="protein sequence ID" value="PON65837.1"/>
    <property type="molecule type" value="Genomic_DNA"/>
</dbReference>
<feature type="region of interest" description="Disordered" evidence="1">
    <location>
        <begin position="1"/>
        <end position="20"/>
    </location>
</feature>